<keyword evidence="1" id="KW-0378">Hydrolase</keyword>
<gene>
    <name evidence="2" type="ORF">SAMN05216325_10439</name>
</gene>
<dbReference type="EMBL" id="FOCP01000004">
    <property type="protein sequence ID" value="SEM90770.1"/>
    <property type="molecule type" value="Genomic_DNA"/>
</dbReference>
<dbReference type="Pfam" id="PF04371">
    <property type="entry name" value="PAD_porph"/>
    <property type="match status" value="1"/>
</dbReference>
<dbReference type="AlphaFoldDB" id="A0A1H8C6W2"/>
<dbReference type="PANTHER" id="PTHR31377">
    <property type="entry name" value="AGMATINE DEIMINASE-RELATED"/>
    <property type="match status" value="1"/>
</dbReference>
<organism evidence="2 3">
    <name type="scientific">Nitrosomonas marina</name>
    <dbReference type="NCBI Taxonomy" id="917"/>
    <lineage>
        <taxon>Bacteria</taxon>
        <taxon>Pseudomonadati</taxon>
        <taxon>Pseudomonadota</taxon>
        <taxon>Betaproteobacteria</taxon>
        <taxon>Nitrosomonadales</taxon>
        <taxon>Nitrosomonadaceae</taxon>
        <taxon>Nitrosomonas</taxon>
    </lineage>
</organism>
<evidence type="ECO:0000256" key="1">
    <source>
        <dbReference type="ARBA" id="ARBA00022801"/>
    </source>
</evidence>
<name>A0A1H8C6W2_9PROT</name>
<dbReference type="GO" id="GO:0009446">
    <property type="term" value="P:putrescine biosynthetic process"/>
    <property type="evidence" value="ECO:0007669"/>
    <property type="project" value="InterPro"/>
</dbReference>
<dbReference type="Proteomes" id="UP000199459">
    <property type="component" value="Unassembled WGS sequence"/>
</dbReference>
<dbReference type="SUPFAM" id="SSF55909">
    <property type="entry name" value="Pentein"/>
    <property type="match status" value="1"/>
</dbReference>
<dbReference type="STRING" id="917.SAMN05216326_102104"/>
<sequence length="333" mass="37496">MYTMRAEWTKHRLTYIAWPARSGIWQDKYNDAIETYMALVREIACFEPVRLLVPPADYKSIVNRLDVQEPNVTVIPVQIDDGWVRDSGPIYVSDDNDNAQKILKWKFNAWGEKYTPYHNDARLPDYISQLDNMGLIEAPLYLEGGAFSVDGEGTLLTTESVVLNTNRNPGLDKVEAESYFQDLLGVTKVIWLPWGLCDDETDGHSDNVAAFIQPGMIAALCSDDVTDRNYEILKENLAILNRETDARGRSLQVVPINQPSPMYAGERRLAASYINFYFVNDALLFPVFGQKNDIAAVDAIKRALPDRKIVPFDASNLVVGGGGIHCVTQQWPF</sequence>
<dbReference type="GO" id="GO:0004668">
    <property type="term" value="F:protein-arginine deiminase activity"/>
    <property type="evidence" value="ECO:0007669"/>
    <property type="project" value="InterPro"/>
</dbReference>
<dbReference type="RefSeq" id="WP_090628282.1">
    <property type="nucleotide sequence ID" value="NZ_FOCP01000004.1"/>
</dbReference>
<proteinExistence type="predicted"/>
<dbReference type="PANTHER" id="PTHR31377:SF0">
    <property type="entry name" value="AGMATINE DEIMINASE-RELATED"/>
    <property type="match status" value="1"/>
</dbReference>
<protein>
    <submittedName>
        <fullName evidence="2">Agmatine deiminase</fullName>
    </submittedName>
</protein>
<evidence type="ECO:0000313" key="2">
    <source>
        <dbReference type="EMBL" id="SEM90770.1"/>
    </source>
</evidence>
<accession>A0A1H8C6W2</accession>
<dbReference type="InterPro" id="IPR007466">
    <property type="entry name" value="Peptidyl-Arg-deiminase_porph"/>
</dbReference>
<dbReference type="GO" id="GO:0047632">
    <property type="term" value="F:agmatine deiminase activity"/>
    <property type="evidence" value="ECO:0007669"/>
    <property type="project" value="TreeGrafter"/>
</dbReference>
<evidence type="ECO:0000313" key="3">
    <source>
        <dbReference type="Proteomes" id="UP000199459"/>
    </source>
</evidence>
<dbReference type="Gene3D" id="3.75.10.10">
    <property type="entry name" value="L-arginine/glycine Amidinotransferase, Chain A"/>
    <property type="match status" value="1"/>
</dbReference>
<dbReference type="OrthoDB" id="9808013at2"/>
<reference evidence="2 3" key="1">
    <citation type="submission" date="2016-10" db="EMBL/GenBank/DDBJ databases">
        <authorList>
            <person name="de Groot N.N."/>
        </authorList>
    </citation>
    <scope>NUCLEOTIDE SEQUENCE [LARGE SCALE GENOMIC DNA]</scope>
    <source>
        <strain evidence="2 3">Nm22</strain>
    </source>
</reference>